<comment type="caution">
    <text evidence="1">The sequence shown here is derived from an EMBL/GenBank/DDBJ whole genome shotgun (WGS) entry which is preliminary data.</text>
</comment>
<protein>
    <submittedName>
        <fullName evidence="1">Uncharacterized protein</fullName>
    </submittedName>
</protein>
<gene>
    <name evidence="1" type="ORF">S01H1_46969</name>
</gene>
<organism evidence="1">
    <name type="scientific">marine sediment metagenome</name>
    <dbReference type="NCBI Taxonomy" id="412755"/>
    <lineage>
        <taxon>unclassified sequences</taxon>
        <taxon>metagenomes</taxon>
        <taxon>ecological metagenomes</taxon>
    </lineage>
</organism>
<feature type="non-terminal residue" evidence="1">
    <location>
        <position position="60"/>
    </location>
</feature>
<reference evidence="1" key="1">
    <citation type="journal article" date="2014" name="Front. Microbiol.">
        <title>High frequency of phylogenetically diverse reductive dehalogenase-homologous genes in deep subseafloor sedimentary metagenomes.</title>
        <authorList>
            <person name="Kawai M."/>
            <person name="Futagami T."/>
            <person name="Toyoda A."/>
            <person name="Takaki Y."/>
            <person name="Nishi S."/>
            <person name="Hori S."/>
            <person name="Arai W."/>
            <person name="Tsubouchi T."/>
            <person name="Morono Y."/>
            <person name="Uchiyama I."/>
            <person name="Ito T."/>
            <person name="Fujiyama A."/>
            <person name="Inagaki F."/>
            <person name="Takami H."/>
        </authorList>
    </citation>
    <scope>NUCLEOTIDE SEQUENCE</scope>
    <source>
        <strain evidence="1">Expedition CK06-06</strain>
    </source>
</reference>
<name>X0VZI6_9ZZZZ</name>
<dbReference type="EMBL" id="BARS01030095">
    <property type="protein sequence ID" value="GAG17848.1"/>
    <property type="molecule type" value="Genomic_DNA"/>
</dbReference>
<sequence length="60" mass="7316">MKEIKYKNKTVAIFHRYEEWNEGLDFLTPNKTFIQAGTWWYHKGTKLKAHKHILNERRIG</sequence>
<evidence type="ECO:0000313" key="1">
    <source>
        <dbReference type="EMBL" id="GAG17848.1"/>
    </source>
</evidence>
<dbReference type="AlphaFoldDB" id="X0VZI6"/>
<proteinExistence type="predicted"/>
<accession>X0VZI6</accession>